<dbReference type="OrthoDB" id="4773026at2"/>
<evidence type="ECO:0000256" key="1">
    <source>
        <dbReference type="ARBA" id="ARBA00004141"/>
    </source>
</evidence>
<dbReference type="PANTHER" id="PTHR31885">
    <property type="entry name" value="GH04784P"/>
    <property type="match status" value="1"/>
</dbReference>
<dbReference type="AlphaFoldDB" id="F1YNL7"/>
<dbReference type="InterPro" id="IPR012506">
    <property type="entry name" value="TMEM86B-like"/>
</dbReference>
<dbReference type="GO" id="GO:0016020">
    <property type="term" value="C:membrane"/>
    <property type="evidence" value="ECO:0007669"/>
    <property type="project" value="UniProtKB-SubCell"/>
</dbReference>
<keyword evidence="4 6" id="KW-1133">Transmembrane helix</keyword>
<dbReference type="STRING" id="644548.SCNU_17495"/>
<dbReference type="Pfam" id="PF07947">
    <property type="entry name" value="YhhN"/>
    <property type="match status" value="1"/>
</dbReference>
<evidence type="ECO:0008006" key="9">
    <source>
        <dbReference type="Google" id="ProtNLM"/>
    </source>
</evidence>
<feature type="transmembrane region" description="Helical" evidence="6">
    <location>
        <begin position="161"/>
        <end position="182"/>
    </location>
</feature>
<evidence type="ECO:0000256" key="5">
    <source>
        <dbReference type="ARBA" id="ARBA00023136"/>
    </source>
</evidence>
<feature type="transmembrane region" description="Helical" evidence="6">
    <location>
        <begin position="188"/>
        <end position="210"/>
    </location>
</feature>
<name>F1YNL7_9ACTN</name>
<dbReference type="RefSeq" id="WP_009680692.1">
    <property type="nucleotide sequence ID" value="NZ_AEUD01000018.1"/>
</dbReference>
<reference evidence="7 8" key="1">
    <citation type="journal article" date="2011" name="J. Bacteriol.">
        <title>Draft Genome Sequence of Gordonia neofelifaecis NRRL B-59395, a Cholesterol-Degrading Actinomycete.</title>
        <authorList>
            <person name="Ge F."/>
            <person name="Li W."/>
            <person name="Chen G."/>
            <person name="Liu Y."/>
            <person name="Zhang G."/>
            <person name="Yong B."/>
            <person name="Wang Q."/>
            <person name="Wang N."/>
            <person name="Huang Z."/>
            <person name="Li W."/>
            <person name="Wang J."/>
            <person name="Wu C."/>
            <person name="Xie Q."/>
            <person name="Liu G."/>
        </authorList>
    </citation>
    <scope>NUCLEOTIDE SEQUENCE [LARGE SCALE GENOMIC DNA]</scope>
    <source>
        <strain evidence="7 8">NRRL B-59395</strain>
    </source>
</reference>
<dbReference type="Proteomes" id="UP000035065">
    <property type="component" value="Unassembled WGS sequence"/>
</dbReference>
<evidence type="ECO:0000256" key="4">
    <source>
        <dbReference type="ARBA" id="ARBA00022989"/>
    </source>
</evidence>
<feature type="transmembrane region" description="Helical" evidence="6">
    <location>
        <begin position="7"/>
        <end position="26"/>
    </location>
</feature>
<comment type="subcellular location">
    <subcellularLocation>
        <location evidence="1">Membrane</location>
        <topology evidence="1">Multi-pass membrane protein</topology>
    </subcellularLocation>
</comment>
<dbReference type="eggNOG" id="COG3714">
    <property type="taxonomic scope" value="Bacteria"/>
</dbReference>
<accession>F1YNL7</accession>
<dbReference type="PANTHER" id="PTHR31885:SF6">
    <property type="entry name" value="GH04784P"/>
    <property type="match status" value="1"/>
</dbReference>
<gene>
    <name evidence="7" type="ORF">SCNU_17495</name>
</gene>
<dbReference type="GO" id="GO:0016787">
    <property type="term" value="F:hydrolase activity"/>
    <property type="evidence" value="ECO:0007669"/>
    <property type="project" value="TreeGrafter"/>
</dbReference>
<feature type="transmembrane region" description="Helical" evidence="6">
    <location>
        <begin position="61"/>
        <end position="79"/>
    </location>
</feature>
<proteinExistence type="inferred from homology"/>
<comment type="similarity">
    <text evidence="2">Belongs to the TMEM86 family.</text>
</comment>
<sequence>MDPRLRSALLWVPYVVVAVVHVIALVVDRGSAGPTKLLLMPLLTLPVIGACAVVDRRVTTLLFAALASSWVGDSAGELVSGGGELPLMLAFFAAAHIAYIVLFTRRIAVRSLPRWTVVYGIWWIAMVAAVGPHAGALVVAVAAYGLVLAGTAATAGRCAPLVAVGGACFLTSDSLLAFRLFLPDAAPGWFGPAVMATYTVGQGLIVAGTLRAAGSAPIRERTDDSQRAAS</sequence>
<feature type="transmembrane region" description="Helical" evidence="6">
    <location>
        <begin position="137"/>
        <end position="154"/>
    </location>
</feature>
<keyword evidence="8" id="KW-1185">Reference proteome</keyword>
<feature type="transmembrane region" description="Helical" evidence="6">
    <location>
        <begin position="115"/>
        <end position="131"/>
    </location>
</feature>
<keyword evidence="5 6" id="KW-0472">Membrane</keyword>
<feature type="transmembrane region" description="Helical" evidence="6">
    <location>
        <begin position="38"/>
        <end position="54"/>
    </location>
</feature>
<evidence type="ECO:0000313" key="7">
    <source>
        <dbReference type="EMBL" id="EGD53754.1"/>
    </source>
</evidence>
<evidence type="ECO:0000313" key="8">
    <source>
        <dbReference type="Proteomes" id="UP000035065"/>
    </source>
</evidence>
<dbReference type="EMBL" id="AEUD01000018">
    <property type="protein sequence ID" value="EGD53754.1"/>
    <property type="molecule type" value="Genomic_DNA"/>
</dbReference>
<feature type="transmembrane region" description="Helical" evidence="6">
    <location>
        <begin position="85"/>
        <end position="103"/>
    </location>
</feature>
<keyword evidence="3 6" id="KW-0812">Transmembrane</keyword>
<comment type="caution">
    <text evidence="7">The sequence shown here is derived from an EMBL/GenBank/DDBJ whole genome shotgun (WGS) entry which is preliminary data.</text>
</comment>
<organism evidence="7 8">
    <name type="scientific">Gordonia neofelifaecis NRRL B-59395</name>
    <dbReference type="NCBI Taxonomy" id="644548"/>
    <lineage>
        <taxon>Bacteria</taxon>
        <taxon>Bacillati</taxon>
        <taxon>Actinomycetota</taxon>
        <taxon>Actinomycetes</taxon>
        <taxon>Mycobacteriales</taxon>
        <taxon>Gordoniaceae</taxon>
        <taxon>Gordonia</taxon>
    </lineage>
</organism>
<evidence type="ECO:0000256" key="3">
    <source>
        <dbReference type="ARBA" id="ARBA00022692"/>
    </source>
</evidence>
<protein>
    <recommendedName>
        <fullName evidence="9">YhhN family protein</fullName>
    </recommendedName>
</protein>
<evidence type="ECO:0000256" key="6">
    <source>
        <dbReference type="SAM" id="Phobius"/>
    </source>
</evidence>
<evidence type="ECO:0000256" key="2">
    <source>
        <dbReference type="ARBA" id="ARBA00007375"/>
    </source>
</evidence>